<evidence type="ECO:0000313" key="4">
    <source>
        <dbReference type="EMBL" id="MCP2164431.1"/>
    </source>
</evidence>
<evidence type="ECO:0000313" key="5">
    <source>
        <dbReference type="Proteomes" id="UP001206128"/>
    </source>
</evidence>
<dbReference type="RefSeq" id="WP_253768093.1">
    <property type="nucleotide sequence ID" value="NZ_JAMTCK010000003.1"/>
</dbReference>
<dbReference type="AlphaFoldDB" id="A0AAE3GA12"/>
<dbReference type="InterPro" id="IPR029051">
    <property type="entry name" value="DUF4352"/>
</dbReference>
<evidence type="ECO:0000256" key="2">
    <source>
        <dbReference type="SAM" id="MobiDB-lite"/>
    </source>
</evidence>
<dbReference type="Proteomes" id="UP001206128">
    <property type="component" value="Unassembled WGS sequence"/>
</dbReference>
<comment type="caution">
    <text evidence="4">The sequence shown here is derived from an EMBL/GenBank/DDBJ whole genome shotgun (WGS) entry which is preliminary data.</text>
</comment>
<organism evidence="4 5">
    <name type="scientific">Goodfellowiella coeruleoviolacea</name>
    <dbReference type="NCBI Taxonomy" id="334858"/>
    <lineage>
        <taxon>Bacteria</taxon>
        <taxon>Bacillati</taxon>
        <taxon>Actinomycetota</taxon>
        <taxon>Actinomycetes</taxon>
        <taxon>Pseudonocardiales</taxon>
        <taxon>Pseudonocardiaceae</taxon>
        <taxon>Goodfellowiella</taxon>
    </lineage>
</organism>
<feature type="region of interest" description="Disordered" evidence="2">
    <location>
        <begin position="15"/>
        <end position="50"/>
    </location>
</feature>
<keyword evidence="1" id="KW-0732">Signal</keyword>
<name>A0AAE3GA12_9PSEU</name>
<dbReference type="Gene3D" id="2.60.40.1240">
    <property type="match status" value="1"/>
</dbReference>
<evidence type="ECO:0000256" key="1">
    <source>
        <dbReference type="ARBA" id="ARBA00022729"/>
    </source>
</evidence>
<dbReference type="Pfam" id="PF11611">
    <property type="entry name" value="DUF4352"/>
    <property type="match status" value="1"/>
</dbReference>
<keyword evidence="5" id="KW-1185">Reference proteome</keyword>
<dbReference type="EMBL" id="JAMTCK010000003">
    <property type="protein sequence ID" value="MCP2164431.1"/>
    <property type="molecule type" value="Genomic_DNA"/>
</dbReference>
<sequence>MSLAVVALGLAGCGSSVTGSAKTAQSTGQAEQSSTGAAQDAKDDKAAPAGDQEVAFGEKVVVKQDSTTEYSVTIGAPEEVTEKTDFPPEGRYVSVAASAALTDGVLAVVSEDDFVLVDSQGKKYEPTPAGLDLENAFIHMLGTVGETKTGTIFYDVPTGAKGFSVVFTPTDNNEKPVGVTATWK</sequence>
<protein>
    <recommendedName>
        <fullName evidence="3">DUF4352 domain-containing protein</fullName>
    </recommendedName>
</protein>
<reference evidence="4" key="1">
    <citation type="submission" date="2022-06" db="EMBL/GenBank/DDBJ databases">
        <title>Genomic Encyclopedia of Archaeal and Bacterial Type Strains, Phase II (KMG-II): from individual species to whole genera.</title>
        <authorList>
            <person name="Goeker M."/>
        </authorList>
    </citation>
    <scope>NUCLEOTIDE SEQUENCE</scope>
    <source>
        <strain evidence="4">DSM 43935</strain>
    </source>
</reference>
<gene>
    <name evidence="4" type="ORF">LX83_001271</name>
</gene>
<feature type="domain" description="DUF4352" evidence="3">
    <location>
        <begin position="109"/>
        <end position="169"/>
    </location>
</feature>
<feature type="compositionally biased region" description="Polar residues" evidence="2">
    <location>
        <begin position="15"/>
        <end position="35"/>
    </location>
</feature>
<dbReference type="InterPro" id="IPR029050">
    <property type="entry name" value="Immunoprotect_excell_Ig-like"/>
</dbReference>
<evidence type="ECO:0000259" key="3">
    <source>
        <dbReference type="Pfam" id="PF11611"/>
    </source>
</evidence>
<proteinExistence type="predicted"/>
<accession>A0AAE3GA12</accession>